<dbReference type="SUPFAM" id="SSF46689">
    <property type="entry name" value="Homeodomain-like"/>
    <property type="match status" value="2"/>
</dbReference>
<dbReference type="InterPro" id="IPR036388">
    <property type="entry name" value="WH-like_DNA-bd_sf"/>
</dbReference>
<comment type="caution">
    <text evidence="3">The sequence shown here is derived from an EMBL/GenBank/DDBJ whole genome shotgun (WGS) entry which is preliminary data.</text>
</comment>
<feature type="compositionally biased region" description="Polar residues" evidence="1">
    <location>
        <begin position="1"/>
        <end position="24"/>
    </location>
</feature>
<evidence type="ECO:0000313" key="4">
    <source>
        <dbReference type="Proteomes" id="UP001152622"/>
    </source>
</evidence>
<dbReference type="GO" id="GO:0000122">
    <property type="term" value="P:negative regulation of transcription by RNA polymerase II"/>
    <property type="evidence" value="ECO:0007669"/>
    <property type="project" value="TreeGrafter"/>
</dbReference>
<evidence type="ECO:0000313" key="3">
    <source>
        <dbReference type="EMBL" id="KAJ8363720.1"/>
    </source>
</evidence>
<dbReference type="EMBL" id="JAINUF010000004">
    <property type="protein sequence ID" value="KAJ8363720.1"/>
    <property type="molecule type" value="Genomic_DNA"/>
</dbReference>
<dbReference type="PANTHER" id="PTHR46860:SF1">
    <property type="entry name" value="CHROMOBOX PROTEIN HOMOLOG 2"/>
    <property type="match status" value="1"/>
</dbReference>
<dbReference type="PANTHER" id="PTHR46860">
    <property type="entry name" value="CHROMOBOX PROTEIN HOMOLOG 2"/>
    <property type="match status" value="1"/>
</dbReference>
<feature type="compositionally biased region" description="Low complexity" evidence="1">
    <location>
        <begin position="213"/>
        <end position="225"/>
    </location>
</feature>
<feature type="compositionally biased region" description="Basic residues" evidence="1">
    <location>
        <begin position="175"/>
        <end position="184"/>
    </location>
</feature>
<dbReference type="Pfam" id="PF25787">
    <property type="entry name" value="HTH_SB"/>
    <property type="match status" value="2"/>
</dbReference>
<reference evidence="3" key="1">
    <citation type="journal article" date="2023" name="Science">
        <title>Genome structures resolve the early diversification of teleost fishes.</title>
        <authorList>
            <person name="Parey E."/>
            <person name="Louis A."/>
            <person name="Montfort J."/>
            <person name="Bouchez O."/>
            <person name="Roques C."/>
            <person name="Iampietro C."/>
            <person name="Lluch J."/>
            <person name="Castinel A."/>
            <person name="Donnadieu C."/>
            <person name="Desvignes T."/>
            <person name="Floi Bucao C."/>
            <person name="Jouanno E."/>
            <person name="Wen M."/>
            <person name="Mejri S."/>
            <person name="Dirks R."/>
            <person name="Jansen H."/>
            <person name="Henkel C."/>
            <person name="Chen W.J."/>
            <person name="Zahm M."/>
            <person name="Cabau C."/>
            <person name="Klopp C."/>
            <person name="Thompson A.W."/>
            <person name="Robinson-Rechavi M."/>
            <person name="Braasch I."/>
            <person name="Lecointre G."/>
            <person name="Bobe J."/>
            <person name="Postlethwait J.H."/>
            <person name="Berthelot C."/>
            <person name="Roest Crollius H."/>
            <person name="Guiguen Y."/>
        </authorList>
    </citation>
    <scope>NUCLEOTIDE SEQUENCE</scope>
    <source>
        <strain evidence="3">WJC10195</strain>
    </source>
</reference>
<dbReference type="Gene3D" id="1.10.10.10">
    <property type="entry name" value="Winged helix-like DNA-binding domain superfamily/Winged helix DNA-binding domain"/>
    <property type="match status" value="2"/>
</dbReference>
<gene>
    <name evidence="3" type="ORF">SKAU_G00125510</name>
</gene>
<proteinExistence type="predicted"/>
<dbReference type="OrthoDB" id="3263820at2759"/>
<dbReference type="GO" id="GO:0035102">
    <property type="term" value="C:PRC1 complex"/>
    <property type="evidence" value="ECO:0007669"/>
    <property type="project" value="InterPro"/>
</dbReference>
<evidence type="ECO:0000256" key="1">
    <source>
        <dbReference type="SAM" id="MobiDB-lite"/>
    </source>
</evidence>
<sequence>MGENVSEQGQGALQVSTGSPNGRQTIMGGKELPKLLRDKIVEGHVSGEGYRKISKSLNISPSTIRTIIRKWKVHHTTETLPRSGRPPKLSNQARTRLVTEATVRPIVTLKELKSSIAVMGENVSEQGQGALEKPGSCTCETHPVAQKKAQTVVAREEPVKKKCGRKALPPELRARKLLKSHSKTLPRQPKPAIKKPLLPDSFTGIRRSSRARVGVQSGQPSSSSGQGQGALEISTGSPNGRQTIMGGKELPKLLRDKIVERHVSGEGYKKISKSLNISPNTIRSIILKWKVRHTTETLPRSGRPPKLSNQARTKLVTEATVRPTVTLKELQSSIVEMGENVCESTISRSLNKAGLYYK</sequence>
<organism evidence="3 4">
    <name type="scientific">Synaphobranchus kaupii</name>
    <name type="common">Kaup's arrowtooth eel</name>
    <dbReference type="NCBI Taxonomy" id="118154"/>
    <lineage>
        <taxon>Eukaryota</taxon>
        <taxon>Metazoa</taxon>
        <taxon>Chordata</taxon>
        <taxon>Craniata</taxon>
        <taxon>Vertebrata</taxon>
        <taxon>Euteleostomi</taxon>
        <taxon>Actinopterygii</taxon>
        <taxon>Neopterygii</taxon>
        <taxon>Teleostei</taxon>
        <taxon>Anguilliformes</taxon>
        <taxon>Synaphobranchidae</taxon>
        <taxon>Synaphobranchus</taxon>
    </lineage>
</organism>
<dbReference type="InterPro" id="IPR009057">
    <property type="entry name" value="Homeodomain-like_sf"/>
</dbReference>
<dbReference type="GO" id="GO:0000792">
    <property type="term" value="C:heterochromatin"/>
    <property type="evidence" value="ECO:0007669"/>
    <property type="project" value="TreeGrafter"/>
</dbReference>
<dbReference type="Proteomes" id="UP001152622">
    <property type="component" value="Chromosome 4"/>
</dbReference>
<feature type="domain" description="Sleeping Beauty transposase HTH" evidence="2">
    <location>
        <begin position="247"/>
        <end position="296"/>
    </location>
</feature>
<feature type="region of interest" description="Disordered" evidence="1">
    <location>
        <begin position="1"/>
        <end position="28"/>
    </location>
</feature>
<feature type="domain" description="Sleeping Beauty transposase HTH" evidence="2">
    <location>
        <begin position="29"/>
        <end position="78"/>
    </location>
</feature>
<name>A0A9Q1FQ15_SYNKA</name>
<dbReference type="InterPro" id="IPR057667">
    <property type="entry name" value="HTH_SB"/>
</dbReference>
<feature type="region of interest" description="Disordered" evidence="1">
    <location>
        <begin position="171"/>
        <end position="247"/>
    </location>
</feature>
<protein>
    <recommendedName>
        <fullName evidence="2">Sleeping Beauty transposase HTH domain-containing protein</fullName>
    </recommendedName>
</protein>
<dbReference type="AlphaFoldDB" id="A0A9Q1FQ15"/>
<accession>A0A9Q1FQ15</accession>
<keyword evidence="4" id="KW-1185">Reference proteome</keyword>
<dbReference type="InterPro" id="IPR042796">
    <property type="entry name" value="CBX2"/>
</dbReference>
<evidence type="ECO:0000259" key="2">
    <source>
        <dbReference type="Pfam" id="PF25787"/>
    </source>
</evidence>